<dbReference type="SUPFAM" id="SSF47661">
    <property type="entry name" value="t-snare proteins"/>
    <property type="match status" value="1"/>
</dbReference>
<dbReference type="InterPro" id="IPR000727">
    <property type="entry name" value="T_SNARE_dom"/>
</dbReference>
<dbReference type="PROSITE" id="PS50192">
    <property type="entry name" value="T_SNARE"/>
    <property type="match status" value="1"/>
</dbReference>
<evidence type="ECO:0000256" key="5">
    <source>
        <dbReference type="SAM" id="Phobius"/>
    </source>
</evidence>
<dbReference type="PANTHER" id="PTHR19957">
    <property type="entry name" value="SYNTAXIN"/>
    <property type="match status" value="1"/>
</dbReference>
<dbReference type="SMART" id="SM00397">
    <property type="entry name" value="t_SNARE"/>
    <property type="match status" value="1"/>
</dbReference>
<feature type="region of interest" description="Disordered" evidence="4">
    <location>
        <begin position="1"/>
        <end position="51"/>
    </location>
</feature>
<feature type="compositionally biased region" description="Polar residues" evidence="4">
    <location>
        <begin position="1"/>
        <end position="32"/>
    </location>
</feature>
<reference evidence="7" key="1">
    <citation type="submission" date="2023-10" db="EMBL/GenBank/DDBJ databases">
        <authorList>
            <person name="Noh H."/>
        </authorList>
    </citation>
    <scope>NUCLEOTIDE SEQUENCE</scope>
    <source>
        <strain evidence="7">DUCC4014</strain>
    </source>
</reference>
<dbReference type="AlphaFoldDB" id="A0AAF0Y9M1"/>
<dbReference type="Proteomes" id="UP000827549">
    <property type="component" value="Chromosome 2"/>
</dbReference>
<dbReference type="GO" id="GO:0005484">
    <property type="term" value="F:SNAP receptor activity"/>
    <property type="evidence" value="ECO:0007669"/>
    <property type="project" value="TreeGrafter"/>
</dbReference>
<feature type="coiled-coil region" evidence="3">
    <location>
        <begin position="80"/>
        <end position="171"/>
    </location>
</feature>
<evidence type="ECO:0000256" key="4">
    <source>
        <dbReference type="SAM" id="MobiDB-lite"/>
    </source>
</evidence>
<dbReference type="PANTHER" id="PTHR19957:SF307">
    <property type="entry name" value="PROTEIN SSO1-RELATED"/>
    <property type="match status" value="1"/>
</dbReference>
<evidence type="ECO:0000256" key="3">
    <source>
        <dbReference type="SAM" id="Coils"/>
    </source>
</evidence>
<name>A0AAF0Y9M1_9TREE</name>
<comment type="similarity">
    <text evidence="2">Belongs to the syntaxin family.</text>
</comment>
<dbReference type="GeneID" id="87806291"/>
<feature type="domain" description="T-SNARE coiled-coil homology" evidence="6">
    <location>
        <begin position="225"/>
        <end position="287"/>
    </location>
</feature>
<dbReference type="GO" id="GO:0031201">
    <property type="term" value="C:SNARE complex"/>
    <property type="evidence" value="ECO:0007669"/>
    <property type="project" value="TreeGrafter"/>
</dbReference>
<organism evidence="7 8">
    <name type="scientific">Vanrija pseudolonga</name>
    <dbReference type="NCBI Taxonomy" id="143232"/>
    <lineage>
        <taxon>Eukaryota</taxon>
        <taxon>Fungi</taxon>
        <taxon>Dikarya</taxon>
        <taxon>Basidiomycota</taxon>
        <taxon>Agaricomycotina</taxon>
        <taxon>Tremellomycetes</taxon>
        <taxon>Trichosporonales</taxon>
        <taxon>Trichosporonaceae</taxon>
        <taxon>Vanrija</taxon>
    </lineage>
</organism>
<dbReference type="InterPro" id="IPR045242">
    <property type="entry name" value="Syntaxin"/>
</dbReference>
<protein>
    <submittedName>
        <fullName evidence="7">Protein transport protein SSO2</fullName>
    </submittedName>
</protein>
<evidence type="ECO:0000313" key="7">
    <source>
        <dbReference type="EMBL" id="WOO79523.1"/>
    </source>
</evidence>
<evidence type="ECO:0000313" key="8">
    <source>
        <dbReference type="Proteomes" id="UP000827549"/>
    </source>
</evidence>
<comment type="subcellular location">
    <subcellularLocation>
        <location evidence="1">Membrane</location>
        <topology evidence="1">Single-pass type IV membrane protein</topology>
    </subcellularLocation>
</comment>
<dbReference type="EMBL" id="CP086715">
    <property type="protein sequence ID" value="WOO79523.1"/>
    <property type="molecule type" value="Genomic_DNA"/>
</dbReference>
<dbReference type="GO" id="GO:0006886">
    <property type="term" value="P:intracellular protein transport"/>
    <property type="evidence" value="ECO:0007669"/>
    <property type="project" value="TreeGrafter"/>
</dbReference>
<dbReference type="GO" id="GO:0000149">
    <property type="term" value="F:SNARE binding"/>
    <property type="evidence" value="ECO:0007669"/>
    <property type="project" value="TreeGrafter"/>
</dbReference>
<dbReference type="GO" id="GO:0005886">
    <property type="term" value="C:plasma membrane"/>
    <property type="evidence" value="ECO:0007669"/>
    <property type="project" value="TreeGrafter"/>
</dbReference>
<dbReference type="CDD" id="cd15849">
    <property type="entry name" value="SNARE_Sso1"/>
    <property type="match status" value="1"/>
</dbReference>
<dbReference type="RefSeq" id="XP_062625555.1">
    <property type="nucleotide sequence ID" value="XM_062769571.1"/>
</dbReference>
<gene>
    <name evidence="7" type="primary">SSO2</name>
    <name evidence="7" type="ORF">LOC62_02G003045</name>
</gene>
<dbReference type="Pfam" id="PF05739">
    <property type="entry name" value="SNARE"/>
    <property type="match status" value="1"/>
</dbReference>
<keyword evidence="8" id="KW-1185">Reference proteome</keyword>
<proteinExistence type="inferred from homology"/>
<accession>A0AAF0Y9M1</accession>
<dbReference type="Gene3D" id="1.20.58.70">
    <property type="match status" value="1"/>
</dbReference>
<feature type="transmembrane region" description="Helical" evidence="5">
    <location>
        <begin position="299"/>
        <end position="321"/>
    </location>
</feature>
<keyword evidence="3" id="KW-0175">Coiled coil</keyword>
<evidence type="ECO:0000256" key="2">
    <source>
        <dbReference type="ARBA" id="ARBA00009063"/>
    </source>
</evidence>
<dbReference type="GO" id="GO:0006906">
    <property type="term" value="P:vesicle fusion"/>
    <property type="evidence" value="ECO:0007669"/>
    <property type="project" value="TreeGrafter"/>
</dbReference>
<evidence type="ECO:0000256" key="1">
    <source>
        <dbReference type="ARBA" id="ARBA00004211"/>
    </source>
</evidence>
<dbReference type="InterPro" id="IPR010989">
    <property type="entry name" value="SNARE"/>
</dbReference>
<keyword evidence="5" id="KW-1133">Transmembrane helix</keyword>
<keyword evidence="5" id="KW-0812">Transmembrane</keyword>
<sequence length="326" mass="35982">MARNRLQQAGVNQSYGDYNAPSTGYPAQTGNPYAQVPEAPYTPPQQGGGYTPGSYAVSTPGYGLNTPKGNGAGGSFWDQLSATNSILTELEQKIQAVKQAQLASLNSTDPNAVAYADQLSDDAKKLREEAKTAIKGLFKNIKGDKNAKAQADAAKTRFTRALNDHQQIEREYRQKTRDRAARQFKIVKPDASEAEIQSIVDSGDTQVFSQALLNTNRYGAARGAYREVQERHVELQKIEKTMSELAQMFSEMSMLVEQQDEAITQVEDTTRNVHEDIQRGNTELDSGIKKAIAARRKKWICFWIILIILIIVGVAIGIGIWQGVKK</sequence>
<dbReference type="GO" id="GO:0006887">
    <property type="term" value="P:exocytosis"/>
    <property type="evidence" value="ECO:0007669"/>
    <property type="project" value="TreeGrafter"/>
</dbReference>
<evidence type="ECO:0000259" key="6">
    <source>
        <dbReference type="PROSITE" id="PS50192"/>
    </source>
</evidence>
<keyword evidence="5" id="KW-0472">Membrane</keyword>
<dbReference type="GO" id="GO:0048278">
    <property type="term" value="P:vesicle docking"/>
    <property type="evidence" value="ECO:0007669"/>
    <property type="project" value="TreeGrafter"/>
</dbReference>
<dbReference type="GO" id="GO:0012505">
    <property type="term" value="C:endomembrane system"/>
    <property type="evidence" value="ECO:0007669"/>
    <property type="project" value="TreeGrafter"/>
</dbReference>